<dbReference type="GO" id="GO:0005737">
    <property type="term" value="C:cytoplasm"/>
    <property type="evidence" value="ECO:0007669"/>
    <property type="project" value="TreeGrafter"/>
</dbReference>
<dbReference type="InterPro" id="IPR045851">
    <property type="entry name" value="AMP-bd_C_sf"/>
</dbReference>
<dbReference type="Gene3D" id="3.40.50.12780">
    <property type="entry name" value="N-terminal domain of ligase-like"/>
    <property type="match status" value="3"/>
</dbReference>
<dbReference type="NCBIfam" id="NF003417">
    <property type="entry name" value="PRK04813.1"/>
    <property type="match status" value="3"/>
</dbReference>
<dbReference type="GO" id="GO:0043041">
    <property type="term" value="P:amino acid activation for nonribosomal peptide biosynthetic process"/>
    <property type="evidence" value="ECO:0007669"/>
    <property type="project" value="TreeGrafter"/>
</dbReference>
<dbReference type="GO" id="GO:0044550">
    <property type="term" value="P:secondary metabolite biosynthetic process"/>
    <property type="evidence" value="ECO:0007669"/>
    <property type="project" value="TreeGrafter"/>
</dbReference>
<name>A0AAX4EY06_9GAMM</name>
<feature type="domain" description="Carrier" evidence="9">
    <location>
        <begin position="3108"/>
        <end position="3183"/>
    </location>
</feature>
<comment type="catalytic activity">
    <reaction evidence="6">
        <text>holo-[peptidyl-carrier protein] + L-cysteine + ATP = L-cysteinyl-[peptidyl-carrier protein] + AMP + diphosphate</text>
        <dbReference type="Rhea" id="RHEA:61680"/>
        <dbReference type="Rhea" id="RHEA-COMP:11480"/>
        <dbReference type="Rhea" id="RHEA-COMP:15906"/>
        <dbReference type="ChEBI" id="CHEBI:30616"/>
        <dbReference type="ChEBI" id="CHEBI:33019"/>
        <dbReference type="ChEBI" id="CHEBI:35235"/>
        <dbReference type="ChEBI" id="CHEBI:64479"/>
        <dbReference type="ChEBI" id="CHEBI:144926"/>
        <dbReference type="ChEBI" id="CHEBI:456215"/>
        <dbReference type="EC" id="6.2.1.69"/>
    </reaction>
    <physiologicalReaction direction="left-to-right" evidence="6">
        <dbReference type="Rhea" id="RHEA:61681"/>
    </physiologicalReaction>
</comment>
<dbReference type="GO" id="GO:0016874">
    <property type="term" value="F:ligase activity"/>
    <property type="evidence" value="ECO:0007669"/>
    <property type="project" value="UniProtKB-KW"/>
</dbReference>
<dbReference type="SUPFAM" id="SSF52777">
    <property type="entry name" value="CoA-dependent acyltransferases"/>
    <property type="match status" value="6"/>
</dbReference>
<dbReference type="RefSeq" id="WP_316392561.1">
    <property type="nucleotide sequence ID" value="NZ_CP136339.1"/>
</dbReference>
<evidence type="ECO:0000256" key="4">
    <source>
        <dbReference type="ARBA" id="ARBA00022553"/>
    </source>
</evidence>
<dbReference type="InterPro" id="IPR010071">
    <property type="entry name" value="AA_adenyl_dom"/>
</dbReference>
<dbReference type="PROSITE" id="PS00455">
    <property type="entry name" value="AMP_BINDING"/>
    <property type="match status" value="3"/>
</dbReference>
<dbReference type="InterPro" id="IPR057737">
    <property type="entry name" value="Condensation_MtbB-like"/>
</dbReference>
<evidence type="ECO:0000256" key="2">
    <source>
        <dbReference type="ARBA" id="ARBA00004924"/>
    </source>
</evidence>
<dbReference type="FunFam" id="3.30.559.10:FF:000023">
    <property type="entry name" value="Non-ribosomal peptide synthetase"/>
    <property type="match status" value="3"/>
</dbReference>
<comment type="pathway">
    <text evidence="2">Siderophore biosynthesis.</text>
</comment>
<dbReference type="SUPFAM" id="SSF56801">
    <property type="entry name" value="Acetyl-CoA synthetase-like"/>
    <property type="match status" value="3"/>
</dbReference>
<proteinExistence type="predicted"/>
<dbReference type="PANTHER" id="PTHR45527:SF10">
    <property type="entry name" value="PYOCHELIN SYNTHASE PCHF"/>
    <property type="match status" value="1"/>
</dbReference>
<dbReference type="PROSITE" id="PS50075">
    <property type="entry name" value="CARRIER"/>
    <property type="match status" value="4"/>
</dbReference>
<dbReference type="SMART" id="SM00823">
    <property type="entry name" value="PKS_PP"/>
    <property type="match status" value="2"/>
</dbReference>
<dbReference type="EMBL" id="CP136339">
    <property type="protein sequence ID" value="WOA52091.1"/>
    <property type="molecule type" value="Genomic_DNA"/>
</dbReference>
<dbReference type="Pfam" id="PF13193">
    <property type="entry name" value="AMP-binding_C"/>
    <property type="match status" value="1"/>
</dbReference>
<dbReference type="InterPro" id="IPR006162">
    <property type="entry name" value="Ppantetheine_attach_site"/>
</dbReference>
<dbReference type="NCBIfam" id="TIGR01733">
    <property type="entry name" value="AA-adenyl-dom"/>
    <property type="match status" value="3"/>
</dbReference>
<dbReference type="Gene3D" id="3.30.559.10">
    <property type="entry name" value="Chloramphenicol acetyltransferase-like domain"/>
    <property type="match status" value="3"/>
</dbReference>
<dbReference type="FunFam" id="3.40.50.12780:FF:000012">
    <property type="entry name" value="Non-ribosomal peptide synthetase"/>
    <property type="match status" value="1"/>
</dbReference>
<dbReference type="InterPro" id="IPR036736">
    <property type="entry name" value="ACP-like_sf"/>
</dbReference>
<sequence>MSSPEEQLKSLLTRLLGVPADELRDDSDLIYHGLDSMRTMRAASELRRAGIAVRFTELIGKRTLAEWIAIVQAASGVTVPPTVHLNADEAPFELAAMQHAFWIGRQEQQQLGGVTAHFYAELDGAELDPERLNYAFQQLITRHPMLRLRINSEGLQHTVATSYCQLQVNDLTALTDTEVTVELEKYRQRYTHQQLDIEQGQTMMLALSRLPGQRSRLHLDLDMIAGDAASLRILLRELSSFYARPEASFPPLSFSYANYLRQKRENQQSQWQQDRLWWQQRLADLAGPPALPLRTSDDVPRTERKHFSLNEAQSRKLTQLSQQAGLTVPAVLATLFSETIGLWSGAAPFVLNLPVFSRHSDHPEVDLLVGDFSSSVLVTVEPASQTDFNAQARALQRQLHLAMAHSAYSGVEVLRDLARQQNGEQVLAPVVFTSALALGELYEPQVREALGDPVWSISQGPQVWLDAQATEYQGGILLNWDFRADLFLPQVIDAMFDWFRQRTHQLLEDPLSWQKPLATPAPRVPFPQPEATAPSTIPLHQRFFHQAQLQPQAIALMWEDEQQLTYGELAHQALCVAGYLQQQGVKAGDYVAVSMGKGVGQIIAVLGVLAAGATYVPCGIDVPLQRRQQVYQTADVQWVLSDDRPGYQPSWPEGTTVVALSAALVSPPLPSCLPVSPRQAMYVIFTSGSTGTPKGVAVSHGAVANTIDAVDDLFRFTPADRTISLSELDFDLSAYDIFASLSRGAGLVVVDECQRRDAHAWVDLLQRWQVTVISCVPALLDMILTAAADKPLPSLRLVMMGGDRIPSEMASRWWLMTGQAAFVGLGGMTEAAIHSTVFVLQPGDTRWSAVPFGQPLANMHCRIVDERGRDCPVWVGGELWVSGPGLALGYLNDPARTAEKFVEYAGRRWYRSGDRVRYWPEGTIEYIGRTDHQIKIRGHRIELGEIETALLSHPQVLQASVGIVSPAARQLCASLVTAQPLSDETTLRTWLQAQLPAYAVPEHYQFISEMPLTANGKLDRRALQQQAEQQLASTERQFQLPEGEIEQQVATCWQQLLQVGEVGREDNFFVLGGDSLIATRLIAKMREQNLAAPLAELFATPTLAAFCAHVRHQHQAPDQPLNADDANRYQPFPLSDIQRAFWIGRSGEMTLGAVGSHFYIEFDGQGLDVVRLEQAWRQLMQRHDMLRVRVTEEGQQQVAEQHPAWEIQQHWLNEDAQAQLLTLRETLSHQVYDPCQWPLFAIHVAHYAQRQRLFVSLDSMMLDGRSIMVLFTEWDQLYRDPQSSLPELKIRYRDYVLQNRPTAEREQQAQIGWQQHLSTLPERPALPLAIAPETLQQPRFRRWSHELSPARWQQLKAVAKRYGITPSVVLAAAYGEVLARWSNQAALAINLTMFDRQPRHPQINHVVGDFASILLLGYQSSAGSDFLAAAQRLQQQEGAALAQRDVSGIWVLRELARQKGQAMASMPVVFTSVIGLDKDASLDLSDAFPRQIYAITQTPQVWLDAKISESRGRLLLEWDALEALFPAGMIEAMFSSYCVLVEQLTQSDWRQPVTLPLPDSQQQVRQLTNQTALSFPDTRPLYLRFFAEASKHPHTPALLWGREWQMDYGTLAQQALAVAGYLQQQGVQPGDRVAITHAKGPQQIVAVLGVLAAGGCYVPSGISLPEARRAVVYRDAGVKRVLCDENSLHQLRWPQGVPVTSLSEALQAPPLAAPCVQPAEAAKYIIFTSGSTGTPKGVVVSHGAVANTVDAVAALFDISENDRSITLSALDFDLSAYDIFTFLGRGASLVVVDEAERRDAAAWVALINHWQVSVISAVPALIEMITVAAQAHGLTQALRLVMVGGDRVVRQLPQDLWQLSPQTRFVSLGGMTEAAIHSTCYEVQPDDPWWASAPYGVPLANMQCRVVDQQGRDCPDWVKGELWVSGAGVATGYYGDEKRSAEKFVAWQQCRWYRTGDVASYRPDGVLEFFGRADNQVKIRGHRIELGEVEGALSRLPQVESAVAVVLTGTTRQLAAALVASQPIDLVAVKQAAQASLPDYEVPEHLIQIRQIPLTANGKVDREAITRQIAAQLEQASNTGEQQPVSGEAETLLAQLWCELLAVPHVAASDNFFSLGGDSLVATRLMSRLQQAGFRGALASLFSTPELRPFAASLKRAATAQQPVLEHDATCRYQPFPLTDVQQAYWLGRQEAFTLGDIAAQCYNEYELPGMDVARMEQAWHHLVLRHDMLRCRITTDGQQQIMQEVPFYHFRQHHLCEASLEGLRQQMARQKLAPESGRLYDVQVIHYGDNQVRLAVLLDNLIVDGLSMLTLFTELFHYYQHPDQLLPPLNVGFRDYQCLRQQQGASSESLKYWQQRLASLPAAPALPTQVEPETLTQPVFRRLQARLAIPQWQKILQRARQAQITPSVLLLTCFSEVLSRWSGQRSLVVNMTLFDRKPLHPDINRVIGDFTSLILAEYHASADESWLSHAQRMQAQIWRDLDHQEVSAVSVMRQLAQHHGGETRAVPVVFTSMLGVADALAKAAPWPDFTLSQTPQVWLDHQVIDLEDGLLLSWDYLEDLFPPQMVEQMFASYCAALQLLADDDWQLPPLRQLPLTQQRVRGQINATEAPPHGPALLHQGFFDQARRHPQRIAVWDGQHGGIRYGELRVRALAVAAGLQQQGVKEGDCVAIGLPRGVDQMVAVLGVLAAGAAYLPVNGKHPPARQALLCRKAQVKLAIGGVEGAITLPLQQLLNCTPLREPVLPDAASLAYIIFTSGSTGEPKGVEVEHRSASNTVDDICQRYGIRSQDVFLGVAALDFDLSVFDVFGALSQGAKLVLSAEEEHRDAEGWLALMQQHQISVWNSVPTLMEMVIEIAQLHGSELPALRLALLSGDWVSPDIAARLERIAPLCQTIALGGATEAAIWSNAWAVPARPPRDWTSVPYGLPLRNQQFRVVDELGCDLPDWVAGELWIGGMGVARGYCGDQMLTQASFSGEYPQRWYRTGDMGRYRPDGILEFLGRRDDQVKLRGHRIELGEIEQQLQRCPGVRRAVVLLKGSGVSASLHAFYEGETTSVEEVQRGLRSVLPGWAIPAAITSLSNWPLTANGKIDRKALAQLTHQTTATALSLDDPHQQALAELWQQVLGTQPGHASESFFSAGGNSLLGTRLVAKICKHFGIRLTLRDFFADATLPGLCASVERHLADKNSMEEGLL</sequence>
<evidence type="ECO:0000256" key="1">
    <source>
        <dbReference type="ARBA" id="ARBA00001957"/>
    </source>
</evidence>
<dbReference type="InterPro" id="IPR000873">
    <property type="entry name" value="AMP-dep_synth/lig_dom"/>
</dbReference>
<feature type="domain" description="Carrier" evidence="9">
    <location>
        <begin position="2084"/>
        <end position="2158"/>
    </location>
</feature>
<protein>
    <recommendedName>
        <fullName evidence="8">L-cysteine--[L-cysteinyl-carrier protein] ligase</fullName>
        <ecNumber evidence="7">6.2.1.69</ecNumber>
    </recommendedName>
    <alternativeName>
        <fullName evidence="8">L-cysteine--[L-cysteinyl-carrier protein] ligase</fullName>
    </alternativeName>
</protein>
<dbReference type="SUPFAM" id="SSF47336">
    <property type="entry name" value="ACP-like"/>
    <property type="match status" value="4"/>
</dbReference>
<dbReference type="PROSITE" id="PS00012">
    <property type="entry name" value="PHOSPHOPANTETHEINE"/>
    <property type="match status" value="1"/>
</dbReference>
<dbReference type="Gene3D" id="1.10.1200.10">
    <property type="entry name" value="ACP-like"/>
    <property type="match status" value="4"/>
</dbReference>
<dbReference type="InterPro" id="IPR023213">
    <property type="entry name" value="CAT-like_dom_sf"/>
</dbReference>
<comment type="cofactor">
    <cofactor evidence="1">
        <name>pantetheine 4'-phosphate</name>
        <dbReference type="ChEBI" id="CHEBI:47942"/>
    </cofactor>
</comment>
<dbReference type="Proteomes" id="UP001304423">
    <property type="component" value="Chromosome"/>
</dbReference>
<reference evidence="10" key="1">
    <citation type="submission" date="2023-10" db="EMBL/GenBank/DDBJ databases">
        <title>Clonality and diversity in the soft rot Dickeya solani phytopathogen.</title>
        <authorList>
            <person name="Pedron J."/>
            <person name="Van Gijsegem F."/>
            <person name="Portier P."/>
            <person name="Taghouti G."/>
        </authorList>
    </citation>
    <scope>NUCLEOTIDE SEQUENCE</scope>
    <source>
        <strain evidence="10">CFBP5647</strain>
    </source>
</reference>
<dbReference type="PANTHER" id="PTHR45527">
    <property type="entry name" value="NONRIBOSOMAL PEPTIDE SYNTHETASE"/>
    <property type="match status" value="1"/>
</dbReference>
<keyword evidence="5" id="KW-0436">Ligase</keyword>
<evidence type="ECO:0000259" key="9">
    <source>
        <dbReference type="PROSITE" id="PS50075"/>
    </source>
</evidence>
<dbReference type="InterPro" id="IPR042099">
    <property type="entry name" value="ANL_N_sf"/>
</dbReference>
<dbReference type="EC" id="6.2.1.69" evidence="7"/>
<dbReference type="InterPro" id="IPR025110">
    <property type="entry name" value="AMP-bd_C"/>
</dbReference>
<gene>
    <name evidence="10" type="ORF">RXA29_19775</name>
</gene>
<dbReference type="CDD" id="cd19535">
    <property type="entry name" value="Cyc_NRPS"/>
    <property type="match status" value="3"/>
</dbReference>
<evidence type="ECO:0000256" key="8">
    <source>
        <dbReference type="ARBA" id="ARBA00079103"/>
    </source>
</evidence>
<dbReference type="GO" id="GO:0031177">
    <property type="term" value="F:phosphopantetheine binding"/>
    <property type="evidence" value="ECO:0007669"/>
    <property type="project" value="InterPro"/>
</dbReference>
<dbReference type="Pfam" id="PF00550">
    <property type="entry name" value="PP-binding"/>
    <property type="match status" value="4"/>
</dbReference>
<keyword evidence="4" id="KW-0597">Phosphoprotein</keyword>
<evidence type="ECO:0000256" key="5">
    <source>
        <dbReference type="ARBA" id="ARBA00022598"/>
    </source>
</evidence>
<evidence type="ECO:0000256" key="6">
    <source>
        <dbReference type="ARBA" id="ARBA00052643"/>
    </source>
</evidence>
<dbReference type="FunFam" id="3.30.559.30:FF:000006">
    <property type="entry name" value="Yersiniabactin polyketide/non-ribosomal peptide synthetase"/>
    <property type="match status" value="3"/>
</dbReference>
<keyword evidence="3" id="KW-0596">Phosphopantetheine</keyword>
<dbReference type="Gene3D" id="3.30.300.30">
    <property type="match status" value="3"/>
</dbReference>
<dbReference type="Pfam" id="PF00668">
    <property type="entry name" value="Condensation"/>
    <property type="match status" value="3"/>
</dbReference>
<feature type="domain" description="Carrier" evidence="9">
    <location>
        <begin position="1040"/>
        <end position="1114"/>
    </location>
</feature>
<evidence type="ECO:0000313" key="10">
    <source>
        <dbReference type="EMBL" id="WOA52091.1"/>
    </source>
</evidence>
<dbReference type="InterPro" id="IPR020845">
    <property type="entry name" value="AMP-binding_CS"/>
</dbReference>
<dbReference type="InterPro" id="IPR001242">
    <property type="entry name" value="Condensation_dom"/>
</dbReference>
<evidence type="ECO:0000256" key="7">
    <source>
        <dbReference type="ARBA" id="ARBA00066651"/>
    </source>
</evidence>
<dbReference type="GO" id="GO:0072330">
    <property type="term" value="P:monocarboxylic acid biosynthetic process"/>
    <property type="evidence" value="ECO:0007669"/>
    <property type="project" value="UniProtKB-ARBA"/>
</dbReference>
<feature type="domain" description="Carrier" evidence="9">
    <location>
        <begin position="2"/>
        <end position="75"/>
    </location>
</feature>
<accession>A0AAX4EY06</accession>
<dbReference type="Gene3D" id="3.30.559.30">
    <property type="entry name" value="Nonribosomal peptide synthetase, condensation domain"/>
    <property type="match status" value="3"/>
</dbReference>
<dbReference type="InterPro" id="IPR020806">
    <property type="entry name" value="PKS_PP-bd"/>
</dbReference>
<evidence type="ECO:0000313" key="11">
    <source>
        <dbReference type="Proteomes" id="UP001304423"/>
    </source>
</evidence>
<dbReference type="Pfam" id="PF00501">
    <property type="entry name" value="AMP-binding"/>
    <property type="match status" value="3"/>
</dbReference>
<evidence type="ECO:0000256" key="3">
    <source>
        <dbReference type="ARBA" id="ARBA00022450"/>
    </source>
</evidence>
<organism evidence="10 11">
    <name type="scientific">Dickeya solani</name>
    <dbReference type="NCBI Taxonomy" id="1089444"/>
    <lineage>
        <taxon>Bacteria</taxon>
        <taxon>Pseudomonadati</taxon>
        <taxon>Pseudomonadota</taxon>
        <taxon>Gammaproteobacteria</taxon>
        <taxon>Enterobacterales</taxon>
        <taxon>Pectobacteriaceae</taxon>
        <taxon>Dickeya</taxon>
    </lineage>
</organism>
<dbReference type="FunFam" id="1.10.1200.10:FF:000016">
    <property type="entry name" value="Non-ribosomal peptide synthase"/>
    <property type="match status" value="1"/>
</dbReference>
<dbReference type="InterPro" id="IPR009081">
    <property type="entry name" value="PP-bd_ACP"/>
</dbReference>